<comment type="caution">
    <text evidence="1">The sequence shown here is derived from an EMBL/GenBank/DDBJ whole genome shotgun (WGS) entry which is preliminary data.</text>
</comment>
<dbReference type="OrthoDB" id="8123886at2759"/>
<gene>
    <name evidence="1" type="ORF">EVAR_51712_1</name>
</gene>
<proteinExistence type="predicted"/>
<evidence type="ECO:0000313" key="2">
    <source>
        <dbReference type="Proteomes" id="UP000299102"/>
    </source>
</evidence>
<name>A0A4C1XI40_EUMVA</name>
<reference evidence="1 2" key="1">
    <citation type="journal article" date="2019" name="Commun. Biol.">
        <title>The bagworm genome reveals a unique fibroin gene that provides high tensile strength.</title>
        <authorList>
            <person name="Kono N."/>
            <person name="Nakamura H."/>
            <person name="Ohtoshi R."/>
            <person name="Tomita M."/>
            <person name="Numata K."/>
            <person name="Arakawa K."/>
        </authorList>
    </citation>
    <scope>NUCLEOTIDE SEQUENCE [LARGE SCALE GENOMIC DNA]</scope>
</reference>
<evidence type="ECO:0000313" key="1">
    <source>
        <dbReference type="EMBL" id="GBP62760.1"/>
    </source>
</evidence>
<protein>
    <submittedName>
        <fullName evidence="1">Uncharacterized protein</fullName>
    </submittedName>
</protein>
<dbReference type="AlphaFoldDB" id="A0A4C1XI40"/>
<sequence>MDIRTKIAFSVARCVKCLRDYGTAACTPNRETDGPPACVRCKSSGHTVNYLDKNGGEDQSEIENRGGRYGTTANRCTKRMYRSCVKNAKCMTTPPRLKYMELVCAVGCAIYKLQWNYFIRRGSVASFALWRMVMLAQPITVLVLISVLEISSNYSISGPVVAGRLCASAVASRAFDTVPLAAGGDH</sequence>
<dbReference type="EMBL" id="BGZK01000849">
    <property type="protein sequence ID" value="GBP62760.1"/>
    <property type="molecule type" value="Genomic_DNA"/>
</dbReference>
<accession>A0A4C1XI40</accession>
<organism evidence="1 2">
    <name type="scientific">Eumeta variegata</name>
    <name type="common">Bagworm moth</name>
    <name type="synonym">Eumeta japonica</name>
    <dbReference type="NCBI Taxonomy" id="151549"/>
    <lineage>
        <taxon>Eukaryota</taxon>
        <taxon>Metazoa</taxon>
        <taxon>Ecdysozoa</taxon>
        <taxon>Arthropoda</taxon>
        <taxon>Hexapoda</taxon>
        <taxon>Insecta</taxon>
        <taxon>Pterygota</taxon>
        <taxon>Neoptera</taxon>
        <taxon>Endopterygota</taxon>
        <taxon>Lepidoptera</taxon>
        <taxon>Glossata</taxon>
        <taxon>Ditrysia</taxon>
        <taxon>Tineoidea</taxon>
        <taxon>Psychidae</taxon>
        <taxon>Oiketicinae</taxon>
        <taxon>Eumeta</taxon>
    </lineage>
</organism>
<keyword evidence="2" id="KW-1185">Reference proteome</keyword>
<dbReference type="Proteomes" id="UP000299102">
    <property type="component" value="Unassembled WGS sequence"/>
</dbReference>